<comment type="caution">
    <text evidence="4">The sequence shown here is derived from an EMBL/GenBank/DDBJ whole genome shotgun (WGS) entry which is preliminary data.</text>
</comment>
<dbReference type="InterPro" id="IPR000551">
    <property type="entry name" value="MerR-type_HTH_dom"/>
</dbReference>
<dbReference type="Gene3D" id="1.10.1660.10">
    <property type="match status" value="1"/>
</dbReference>
<organism evidence="4">
    <name type="scientific">bioreactor metagenome</name>
    <dbReference type="NCBI Taxonomy" id="1076179"/>
    <lineage>
        <taxon>unclassified sequences</taxon>
        <taxon>metagenomes</taxon>
        <taxon>ecological metagenomes</taxon>
    </lineage>
</organism>
<proteinExistence type="predicted"/>
<evidence type="ECO:0000259" key="3">
    <source>
        <dbReference type="PROSITE" id="PS50937"/>
    </source>
</evidence>
<dbReference type="InterPro" id="IPR047057">
    <property type="entry name" value="MerR_fam"/>
</dbReference>
<keyword evidence="1" id="KW-0238">DNA-binding</keyword>
<dbReference type="SUPFAM" id="SSF46955">
    <property type="entry name" value="Putative DNA-binding domain"/>
    <property type="match status" value="1"/>
</dbReference>
<dbReference type="AlphaFoldDB" id="A0A645E5M9"/>
<gene>
    <name evidence="4" type="ORF">SDC9_144046</name>
</gene>
<evidence type="ECO:0000256" key="2">
    <source>
        <dbReference type="SAM" id="Coils"/>
    </source>
</evidence>
<evidence type="ECO:0000313" key="4">
    <source>
        <dbReference type="EMBL" id="MPM96881.1"/>
    </source>
</evidence>
<dbReference type="Pfam" id="PF13411">
    <property type="entry name" value="MerR_1"/>
    <property type="match status" value="1"/>
</dbReference>
<dbReference type="InterPro" id="IPR009061">
    <property type="entry name" value="DNA-bd_dom_put_sf"/>
</dbReference>
<dbReference type="GO" id="GO:0003700">
    <property type="term" value="F:DNA-binding transcription factor activity"/>
    <property type="evidence" value="ECO:0007669"/>
    <property type="project" value="InterPro"/>
</dbReference>
<dbReference type="EMBL" id="VSSQ01043216">
    <property type="protein sequence ID" value="MPM96881.1"/>
    <property type="molecule type" value="Genomic_DNA"/>
</dbReference>
<name>A0A645E5M9_9ZZZZ</name>
<dbReference type="SMART" id="SM00422">
    <property type="entry name" value="HTH_MERR"/>
    <property type="match status" value="1"/>
</dbReference>
<keyword evidence="2" id="KW-0175">Coiled coil</keyword>
<feature type="domain" description="HTH merR-type" evidence="3">
    <location>
        <begin position="1"/>
        <end position="61"/>
    </location>
</feature>
<dbReference type="PANTHER" id="PTHR30204:SF96">
    <property type="entry name" value="CHROMOSOME-ANCHORING PROTEIN RACA"/>
    <property type="match status" value="1"/>
</dbReference>
<evidence type="ECO:0000256" key="1">
    <source>
        <dbReference type="ARBA" id="ARBA00023125"/>
    </source>
</evidence>
<dbReference type="Pfam" id="PF07739">
    <property type="entry name" value="TipAS"/>
    <property type="match status" value="1"/>
</dbReference>
<dbReference type="CDD" id="cd01106">
    <property type="entry name" value="HTH_TipAL-Mta"/>
    <property type="match status" value="1"/>
</dbReference>
<dbReference type="InterPro" id="IPR012925">
    <property type="entry name" value="TipAS_dom"/>
</dbReference>
<reference evidence="4" key="1">
    <citation type="submission" date="2019-08" db="EMBL/GenBank/DDBJ databases">
        <authorList>
            <person name="Kucharzyk K."/>
            <person name="Murdoch R.W."/>
            <person name="Higgins S."/>
            <person name="Loffler F."/>
        </authorList>
    </citation>
    <scope>NUCLEOTIDE SEQUENCE</scope>
</reference>
<protein>
    <recommendedName>
        <fullName evidence="3">HTH merR-type domain-containing protein</fullName>
    </recommendedName>
</protein>
<dbReference type="PANTHER" id="PTHR30204">
    <property type="entry name" value="REDOX-CYCLING DRUG-SENSING TRANSCRIPTIONAL ACTIVATOR SOXR"/>
    <property type="match status" value="1"/>
</dbReference>
<dbReference type="PROSITE" id="PS50937">
    <property type="entry name" value="HTH_MERR_2"/>
    <property type="match status" value="1"/>
</dbReference>
<feature type="coiled-coil region" evidence="2">
    <location>
        <begin position="203"/>
        <end position="230"/>
    </location>
</feature>
<sequence>MNVTVRTLQYYDKEGLLTPSSMTEGGRRLYSSKDIIKLYQILSFKSLGFSLEDIKERVLKMDTPEEVCIMLEQQEKMIEAQIKSMKLVKTSLHALKEEVIQMKEVDFNKYADIIQPLKMGNKEYWVIKLFDDELMDYFKERFTDNVEEGKVILNTYKEVVEKAIQLKNKGISPESDEAIELASKWWAMIMEFTKGDLTLLTKLMEFNDNKENWDQEMANKQKEIDDYIGRAIDKYLRIQGMEFPTEELNNDNK</sequence>
<dbReference type="GO" id="GO:0003677">
    <property type="term" value="F:DNA binding"/>
    <property type="evidence" value="ECO:0007669"/>
    <property type="project" value="UniProtKB-KW"/>
</dbReference>
<accession>A0A645E5M9</accession>